<keyword evidence="2" id="KW-1185">Reference proteome</keyword>
<gene>
    <name evidence="1" type="ORF">HNP48_006913</name>
</gene>
<dbReference type="EMBL" id="JACHLK010000031">
    <property type="protein sequence ID" value="MBB6564186.1"/>
    <property type="molecule type" value="Genomic_DNA"/>
</dbReference>
<reference evidence="1 2" key="1">
    <citation type="submission" date="2020-08" db="EMBL/GenBank/DDBJ databases">
        <title>Functional genomics of gut bacteria from endangered species of beetles.</title>
        <authorList>
            <person name="Carlos-Shanley C."/>
        </authorList>
    </citation>
    <scope>NUCLEOTIDE SEQUENCE [LARGE SCALE GENOMIC DNA]</scope>
    <source>
        <strain evidence="1 2">S00198</strain>
    </source>
</reference>
<evidence type="ECO:0000313" key="2">
    <source>
        <dbReference type="Proteomes" id="UP000575083"/>
    </source>
</evidence>
<dbReference type="AlphaFoldDB" id="A0A7X0PMJ5"/>
<protein>
    <submittedName>
        <fullName evidence="1">Uncharacterized protein</fullName>
    </submittedName>
</protein>
<dbReference type="Proteomes" id="UP000575083">
    <property type="component" value="Unassembled WGS sequence"/>
</dbReference>
<evidence type="ECO:0000313" key="1">
    <source>
        <dbReference type="EMBL" id="MBB6564186.1"/>
    </source>
</evidence>
<comment type="caution">
    <text evidence="1">The sequence shown here is derived from an EMBL/GenBank/DDBJ whole genome shotgun (WGS) entry which is preliminary data.</text>
</comment>
<organism evidence="1 2">
    <name type="scientific">Acidovorax soli</name>
    <dbReference type="NCBI Taxonomy" id="592050"/>
    <lineage>
        <taxon>Bacteria</taxon>
        <taxon>Pseudomonadati</taxon>
        <taxon>Pseudomonadota</taxon>
        <taxon>Betaproteobacteria</taxon>
        <taxon>Burkholderiales</taxon>
        <taxon>Comamonadaceae</taxon>
        <taxon>Acidovorax</taxon>
    </lineage>
</organism>
<dbReference type="RefSeq" id="WP_184865951.1">
    <property type="nucleotide sequence ID" value="NZ_JACHLK010000031.1"/>
</dbReference>
<name>A0A7X0PMJ5_9BURK</name>
<accession>A0A7X0PMJ5</accession>
<proteinExistence type="predicted"/>
<sequence>MNRQLKTFEQLRSLIAQAVHQQQTLGLAEPRLIALPERDASGCNWAVAGWNTPSGAEWPACSELMQLVQSYQRQFNAVGRAPGNATAVLLPVKPGA</sequence>